<dbReference type="OrthoDB" id="64867at2759"/>
<protein>
    <submittedName>
        <fullName evidence="3">Programmed cell death protein 6-interacting protein</fullName>
    </submittedName>
</protein>
<evidence type="ECO:0000313" key="4">
    <source>
        <dbReference type="Proteomes" id="UP000023152"/>
    </source>
</evidence>
<dbReference type="AlphaFoldDB" id="X6LZ10"/>
<feature type="transmembrane region" description="Helical" evidence="1">
    <location>
        <begin position="110"/>
        <end position="130"/>
    </location>
</feature>
<reference evidence="3 4" key="1">
    <citation type="journal article" date="2013" name="Curr. Biol.">
        <title>The Genome of the Foraminiferan Reticulomyxa filosa.</title>
        <authorList>
            <person name="Glockner G."/>
            <person name="Hulsmann N."/>
            <person name="Schleicher M."/>
            <person name="Noegel A.A."/>
            <person name="Eichinger L."/>
            <person name="Gallinger C."/>
            <person name="Pawlowski J."/>
            <person name="Sierra R."/>
            <person name="Euteneuer U."/>
            <person name="Pillet L."/>
            <person name="Moustafa A."/>
            <person name="Platzer M."/>
            <person name="Groth M."/>
            <person name="Szafranski K."/>
            <person name="Schliwa M."/>
        </authorList>
    </citation>
    <scope>NUCLEOTIDE SEQUENCE [LARGE SCALE GENOMIC DNA]</scope>
</reference>
<keyword evidence="4" id="KW-1185">Reference proteome</keyword>
<evidence type="ECO:0000313" key="3">
    <source>
        <dbReference type="EMBL" id="ETO07173.1"/>
    </source>
</evidence>
<dbReference type="Proteomes" id="UP000023152">
    <property type="component" value="Unassembled WGS sequence"/>
</dbReference>
<accession>X6LZ10</accession>
<dbReference type="EMBL" id="ASPP01026424">
    <property type="protein sequence ID" value="ETO07173.1"/>
    <property type="molecule type" value="Genomic_DNA"/>
</dbReference>
<name>X6LZ10_RETFI</name>
<keyword evidence="1" id="KW-1133">Transmembrane helix</keyword>
<evidence type="ECO:0000259" key="2">
    <source>
        <dbReference type="Pfam" id="PF03097"/>
    </source>
</evidence>
<dbReference type="InterPro" id="IPR038499">
    <property type="entry name" value="BRO1_sf"/>
</dbReference>
<proteinExistence type="predicted"/>
<feature type="non-terminal residue" evidence="3">
    <location>
        <position position="1"/>
    </location>
</feature>
<sequence>LHLFRTSQVVVSVYGKAKIEELGTKLKEINQLRKDCMVEEKTANPTVDIPKLLQYYNVMCVLEKRFPFGKTSTGWFSKVQSVMIEFRWCDAFNSKKISTNYSIKLDKVSILYNLGALMRLFLCFVFFGCLHI</sequence>
<evidence type="ECO:0000256" key="1">
    <source>
        <dbReference type="SAM" id="Phobius"/>
    </source>
</evidence>
<organism evidence="3 4">
    <name type="scientific">Reticulomyxa filosa</name>
    <dbReference type="NCBI Taxonomy" id="46433"/>
    <lineage>
        <taxon>Eukaryota</taxon>
        <taxon>Sar</taxon>
        <taxon>Rhizaria</taxon>
        <taxon>Retaria</taxon>
        <taxon>Foraminifera</taxon>
        <taxon>Monothalamids</taxon>
        <taxon>Reticulomyxidae</taxon>
        <taxon>Reticulomyxa</taxon>
    </lineage>
</organism>
<dbReference type="InterPro" id="IPR004328">
    <property type="entry name" value="BRO1_dom"/>
</dbReference>
<dbReference type="Gene3D" id="1.25.40.280">
    <property type="entry name" value="alix/aip1 like domains"/>
    <property type="match status" value="1"/>
</dbReference>
<feature type="domain" description="BRO1" evidence="2">
    <location>
        <begin position="8"/>
        <end position="118"/>
    </location>
</feature>
<gene>
    <name evidence="3" type="ORF">RFI_30219</name>
</gene>
<comment type="caution">
    <text evidence="3">The sequence shown here is derived from an EMBL/GenBank/DDBJ whole genome shotgun (WGS) entry which is preliminary data.</text>
</comment>
<dbReference type="Pfam" id="PF03097">
    <property type="entry name" value="BRO1"/>
    <property type="match status" value="1"/>
</dbReference>
<keyword evidence="1" id="KW-0472">Membrane</keyword>
<keyword evidence="1" id="KW-0812">Transmembrane</keyword>